<accession>A0ABS4G8U6</accession>
<dbReference type="EMBL" id="JAGGKC010000058">
    <property type="protein sequence ID" value="MBP1920985.1"/>
    <property type="molecule type" value="Genomic_DNA"/>
</dbReference>
<comment type="similarity">
    <text evidence="2">Belongs to the class-V pyridoxal-phosphate-dependent aminotransferase family.</text>
</comment>
<dbReference type="Pfam" id="PF00266">
    <property type="entry name" value="Aminotran_5"/>
    <property type="match status" value="1"/>
</dbReference>
<dbReference type="InterPro" id="IPR015421">
    <property type="entry name" value="PyrdxlP-dep_Trfase_major"/>
</dbReference>
<evidence type="ECO:0000256" key="3">
    <source>
        <dbReference type="ARBA" id="ARBA00022576"/>
    </source>
</evidence>
<dbReference type="InterPro" id="IPR015422">
    <property type="entry name" value="PyrdxlP-dep_Trfase_small"/>
</dbReference>
<keyword evidence="3" id="KW-0032">Aminotransferase</keyword>
<evidence type="ECO:0000256" key="4">
    <source>
        <dbReference type="ARBA" id="ARBA00022679"/>
    </source>
</evidence>
<keyword evidence="5" id="KW-0663">Pyridoxal phosphate</keyword>
<dbReference type="PANTHER" id="PTHR21152">
    <property type="entry name" value="AMINOTRANSFERASE CLASS V"/>
    <property type="match status" value="1"/>
</dbReference>
<keyword evidence="4" id="KW-0808">Transferase</keyword>
<dbReference type="Gene3D" id="3.40.640.10">
    <property type="entry name" value="Type I PLP-dependent aspartate aminotransferase-like (Major domain)"/>
    <property type="match status" value="1"/>
</dbReference>
<protein>
    <submittedName>
        <fullName evidence="7">Aspartate aminotransferase-like enzyme</fullName>
    </submittedName>
</protein>
<dbReference type="Proteomes" id="UP001519271">
    <property type="component" value="Unassembled WGS sequence"/>
</dbReference>
<evidence type="ECO:0000313" key="8">
    <source>
        <dbReference type="Proteomes" id="UP001519271"/>
    </source>
</evidence>
<evidence type="ECO:0000313" key="7">
    <source>
        <dbReference type="EMBL" id="MBP1920985.1"/>
    </source>
</evidence>
<organism evidence="7 8">
    <name type="scientific">Youngiibacter multivorans</name>
    <dbReference type="NCBI Taxonomy" id="937251"/>
    <lineage>
        <taxon>Bacteria</taxon>
        <taxon>Bacillati</taxon>
        <taxon>Bacillota</taxon>
        <taxon>Clostridia</taxon>
        <taxon>Eubacteriales</taxon>
        <taxon>Clostridiaceae</taxon>
        <taxon>Youngiibacter</taxon>
    </lineage>
</organism>
<evidence type="ECO:0000256" key="2">
    <source>
        <dbReference type="ARBA" id="ARBA00009236"/>
    </source>
</evidence>
<dbReference type="InterPro" id="IPR024169">
    <property type="entry name" value="SP_NH2Trfase/AEP_transaminase"/>
</dbReference>
<comment type="caution">
    <text evidence="7">The sequence shown here is derived from an EMBL/GenBank/DDBJ whole genome shotgun (WGS) entry which is preliminary data.</text>
</comment>
<keyword evidence="8" id="KW-1185">Reference proteome</keyword>
<dbReference type="PANTHER" id="PTHR21152:SF24">
    <property type="entry name" value="ALANINE--GLYOXYLATE AMINOTRANSFERASE 1"/>
    <property type="match status" value="1"/>
</dbReference>
<dbReference type="RefSeq" id="WP_209461133.1">
    <property type="nucleotide sequence ID" value="NZ_JAGGKC010000058.1"/>
</dbReference>
<evidence type="ECO:0000256" key="1">
    <source>
        <dbReference type="ARBA" id="ARBA00001933"/>
    </source>
</evidence>
<dbReference type="PIRSF" id="PIRSF000524">
    <property type="entry name" value="SPT"/>
    <property type="match status" value="1"/>
</dbReference>
<evidence type="ECO:0000259" key="6">
    <source>
        <dbReference type="Pfam" id="PF00266"/>
    </source>
</evidence>
<dbReference type="SUPFAM" id="SSF53383">
    <property type="entry name" value="PLP-dependent transferases"/>
    <property type="match status" value="1"/>
</dbReference>
<reference evidence="7 8" key="1">
    <citation type="submission" date="2021-03" db="EMBL/GenBank/DDBJ databases">
        <title>Genomic Encyclopedia of Type Strains, Phase IV (KMG-IV): sequencing the most valuable type-strain genomes for metagenomic binning, comparative biology and taxonomic classification.</title>
        <authorList>
            <person name="Goeker M."/>
        </authorList>
    </citation>
    <scope>NUCLEOTIDE SEQUENCE [LARGE SCALE GENOMIC DNA]</scope>
    <source>
        <strain evidence="7 8">DSM 6139</strain>
    </source>
</reference>
<comment type="cofactor">
    <cofactor evidence="1">
        <name>pyridoxal 5'-phosphate</name>
        <dbReference type="ChEBI" id="CHEBI:597326"/>
    </cofactor>
</comment>
<sequence length="379" mass="41881">METKAYFPGPTRVRENVRQARSLETMNPDMDPQFYEMYSKLGKDIGRIIGTENQVFILSGEGILGLEAACASLTEPGDRVLVLDNGIFGEGFADFVTIYGGTPEVLKFDRLREIDTSVLQEFLDKDHDFKYATLVHCDTPSGVLNPVDEICPLLKKYGILSVVDAVASSGGEPVDVDKNRIDICLGASQKSFSAPVGLTFASVSEAAFRSMEARKAPIASYYMNLLSFKDSIANQWFPYSMPSSDILGLRQAVDNILEEGIGELQKRHRNIAGAVRNAFRDYGLKLHLNSGYSNTVTVVEMPEGIDTVELLLRLKNERGLLLSGSIGYLKNKVVRMGHMGENANTEELIFVLEAMDSVLEGMGYIRTSNLKDLFLKYLG</sequence>
<dbReference type="InterPro" id="IPR015424">
    <property type="entry name" value="PyrdxlP-dep_Trfase"/>
</dbReference>
<name>A0ABS4G8U6_9CLOT</name>
<gene>
    <name evidence="7" type="ORF">J2Z34_003508</name>
</gene>
<proteinExistence type="inferred from homology"/>
<feature type="domain" description="Aminotransferase class V" evidence="6">
    <location>
        <begin position="29"/>
        <end position="281"/>
    </location>
</feature>
<evidence type="ECO:0000256" key="5">
    <source>
        <dbReference type="ARBA" id="ARBA00022898"/>
    </source>
</evidence>
<dbReference type="InterPro" id="IPR000192">
    <property type="entry name" value="Aminotrans_V_dom"/>
</dbReference>
<dbReference type="Gene3D" id="3.90.1150.10">
    <property type="entry name" value="Aspartate Aminotransferase, domain 1"/>
    <property type="match status" value="1"/>
</dbReference>